<name>A0A1X7LIN0_9BACL</name>
<dbReference type="OrthoDB" id="9799672at2"/>
<dbReference type="Gene3D" id="3.40.50.150">
    <property type="entry name" value="Vaccinia Virus protein VP39"/>
    <property type="match status" value="1"/>
</dbReference>
<evidence type="ECO:0000256" key="2">
    <source>
        <dbReference type="ARBA" id="ARBA00022679"/>
    </source>
</evidence>
<dbReference type="EMBL" id="FXAZ01000005">
    <property type="protein sequence ID" value="SMG53711.1"/>
    <property type="molecule type" value="Genomic_DNA"/>
</dbReference>
<evidence type="ECO:0000256" key="3">
    <source>
        <dbReference type="ARBA" id="ARBA00022691"/>
    </source>
</evidence>
<organism evidence="4 5">
    <name type="scientific">Paenibacillus aquistagni</name>
    <dbReference type="NCBI Taxonomy" id="1852522"/>
    <lineage>
        <taxon>Bacteria</taxon>
        <taxon>Bacillati</taxon>
        <taxon>Bacillota</taxon>
        <taxon>Bacilli</taxon>
        <taxon>Bacillales</taxon>
        <taxon>Paenibacillaceae</taxon>
        <taxon>Paenibacillus</taxon>
    </lineage>
</organism>
<dbReference type="PROSITE" id="PS51682">
    <property type="entry name" value="SAM_OMT_I"/>
    <property type="match status" value="1"/>
</dbReference>
<protein>
    <submittedName>
        <fullName evidence="4">Predicted O-methyltransferase YrrM</fullName>
    </submittedName>
</protein>
<dbReference type="GO" id="GO:0032259">
    <property type="term" value="P:methylation"/>
    <property type="evidence" value="ECO:0007669"/>
    <property type="project" value="UniProtKB-KW"/>
</dbReference>
<dbReference type="STRING" id="1852522.SAMN06295960_3553"/>
<keyword evidence="3" id="KW-0949">S-adenosyl-L-methionine</keyword>
<dbReference type="Pfam" id="PF01596">
    <property type="entry name" value="Methyltransf_3"/>
    <property type="match status" value="1"/>
</dbReference>
<reference evidence="4 5" key="1">
    <citation type="submission" date="2017-04" db="EMBL/GenBank/DDBJ databases">
        <authorList>
            <person name="Afonso C.L."/>
            <person name="Miller P.J."/>
            <person name="Scott M.A."/>
            <person name="Spackman E."/>
            <person name="Goraichik I."/>
            <person name="Dimitrov K.M."/>
            <person name="Suarez D.L."/>
            <person name="Swayne D.E."/>
        </authorList>
    </citation>
    <scope>NUCLEOTIDE SEQUENCE [LARGE SCALE GENOMIC DNA]</scope>
    <source>
        <strain evidence="4 5">11</strain>
    </source>
</reference>
<evidence type="ECO:0000256" key="1">
    <source>
        <dbReference type="ARBA" id="ARBA00022603"/>
    </source>
</evidence>
<dbReference type="Proteomes" id="UP000193834">
    <property type="component" value="Unassembled WGS sequence"/>
</dbReference>
<sequence length="211" mass="23513">MTNSLEEQYVDGLYAPDPELERIVQRIKEHGMPAISVEDGYGRLLTMLGRMSRAERALELGALGGYSGLCLLRGLTGEKKLISLELKEDYARVAEQNLIEAGYGDHIEYRIGAALDSLADLVSEGQRFDLFFIDADKENYTRYLEYCIQLASSGAIIVVDNLFLRGRTLDKAKQGPSVQAIRKFNAMLAQDERLETTMLPAYDGLAIAIVR</sequence>
<dbReference type="InterPro" id="IPR002935">
    <property type="entry name" value="SAM_O-MeTrfase"/>
</dbReference>
<dbReference type="SUPFAM" id="SSF53335">
    <property type="entry name" value="S-adenosyl-L-methionine-dependent methyltransferases"/>
    <property type="match status" value="1"/>
</dbReference>
<dbReference type="PANTHER" id="PTHR10509:SF14">
    <property type="entry name" value="CAFFEOYL-COA O-METHYLTRANSFERASE 3-RELATED"/>
    <property type="match status" value="1"/>
</dbReference>
<accession>A0A1X7LIN0</accession>
<dbReference type="GO" id="GO:0008757">
    <property type="term" value="F:S-adenosylmethionine-dependent methyltransferase activity"/>
    <property type="evidence" value="ECO:0007669"/>
    <property type="project" value="TreeGrafter"/>
</dbReference>
<gene>
    <name evidence="4" type="ORF">SAMN06295960_3553</name>
</gene>
<dbReference type="InterPro" id="IPR029063">
    <property type="entry name" value="SAM-dependent_MTases_sf"/>
</dbReference>
<keyword evidence="1 4" id="KW-0489">Methyltransferase</keyword>
<dbReference type="InterPro" id="IPR050362">
    <property type="entry name" value="Cation-dep_OMT"/>
</dbReference>
<proteinExistence type="predicted"/>
<keyword evidence="2 4" id="KW-0808">Transferase</keyword>
<dbReference type="RefSeq" id="WP_085496377.1">
    <property type="nucleotide sequence ID" value="NZ_FXAZ01000005.1"/>
</dbReference>
<evidence type="ECO:0000313" key="4">
    <source>
        <dbReference type="EMBL" id="SMG53711.1"/>
    </source>
</evidence>
<dbReference type="PANTHER" id="PTHR10509">
    <property type="entry name" value="O-METHYLTRANSFERASE-RELATED"/>
    <property type="match status" value="1"/>
</dbReference>
<evidence type="ECO:0000313" key="5">
    <source>
        <dbReference type="Proteomes" id="UP000193834"/>
    </source>
</evidence>
<dbReference type="AlphaFoldDB" id="A0A1X7LIN0"/>
<keyword evidence="5" id="KW-1185">Reference proteome</keyword>
<dbReference type="GO" id="GO:0008171">
    <property type="term" value="F:O-methyltransferase activity"/>
    <property type="evidence" value="ECO:0007669"/>
    <property type="project" value="InterPro"/>
</dbReference>